<feature type="chain" id="PRO_5046877646" evidence="1">
    <location>
        <begin position="26"/>
        <end position="197"/>
    </location>
</feature>
<evidence type="ECO:0000313" key="3">
    <source>
        <dbReference type="EMBL" id="QTD57569.1"/>
    </source>
</evidence>
<keyword evidence="4" id="KW-1185">Reference proteome</keyword>
<dbReference type="NCBIfam" id="NF035944">
    <property type="entry name" value="PEPxxWA-CTERM"/>
    <property type="match status" value="1"/>
</dbReference>
<gene>
    <name evidence="3" type="ORF">J4G78_08640</name>
</gene>
<evidence type="ECO:0000313" key="4">
    <source>
        <dbReference type="Proteomes" id="UP000663923"/>
    </source>
</evidence>
<dbReference type="Proteomes" id="UP000663923">
    <property type="component" value="Chromosome"/>
</dbReference>
<evidence type="ECO:0000256" key="1">
    <source>
        <dbReference type="SAM" id="SignalP"/>
    </source>
</evidence>
<dbReference type="Pfam" id="PF07589">
    <property type="entry name" value="PEP-CTERM"/>
    <property type="match status" value="1"/>
</dbReference>
<dbReference type="NCBIfam" id="TIGR02595">
    <property type="entry name" value="PEP_CTERM"/>
    <property type="match status" value="1"/>
</dbReference>
<organism evidence="3 4">
    <name type="scientific">Parasphingorhabdus cellanae</name>
    <dbReference type="NCBI Taxonomy" id="2806553"/>
    <lineage>
        <taxon>Bacteria</taxon>
        <taxon>Pseudomonadati</taxon>
        <taxon>Pseudomonadota</taxon>
        <taxon>Alphaproteobacteria</taxon>
        <taxon>Sphingomonadales</taxon>
        <taxon>Sphingomonadaceae</taxon>
        <taxon>Parasphingorhabdus</taxon>
    </lineage>
</organism>
<name>A0ABX7TA96_9SPHN</name>
<proteinExistence type="predicted"/>
<feature type="signal peptide" evidence="1">
    <location>
        <begin position="1"/>
        <end position="25"/>
    </location>
</feature>
<feature type="domain" description="Ice-binding protein C-terminal" evidence="2">
    <location>
        <begin position="163"/>
        <end position="188"/>
    </location>
</feature>
<reference evidence="3 4" key="1">
    <citation type="submission" date="2021-03" db="EMBL/GenBank/DDBJ databases">
        <title>Complete genome of Parasphingorhabdus_sp.JHSY0214.</title>
        <authorList>
            <person name="Yoo J.H."/>
            <person name="Bae J.W."/>
        </authorList>
    </citation>
    <scope>NUCLEOTIDE SEQUENCE [LARGE SCALE GENOMIC DNA]</scope>
    <source>
        <strain evidence="3 4">JHSY0214</strain>
    </source>
</reference>
<dbReference type="EMBL" id="CP071794">
    <property type="protein sequence ID" value="QTD57569.1"/>
    <property type="molecule type" value="Genomic_DNA"/>
</dbReference>
<evidence type="ECO:0000259" key="2">
    <source>
        <dbReference type="Pfam" id="PF07589"/>
    </source>
</evidence>
<dbReference type="RefSeq" id="WP_207990146.1">
    <property type="nucleotide sequence ID" value="NZ_CP071794.1"/>
</dbReference>
<keyword evidence="1" id="KW-0732">Signal</keyword>
<accession>A0ABX7TA96</accession>
<sequence length="197" mass="20456">MKIKSVVQLAATTALALAVAAPASAAVFVGSRDVGAATATFTITTDDTIGVLGRDNILDYRVVLDNGINTERLFSGDAFGTDLDVEGTSLSATATQLLFDFDVEGFFQFDPRPTGNDGYCAAGSVGAFANFCNAGAGSNELLIVDFDFSNNAISSGTQVLAAAVPEPGTWMMMILGFGAIGGAMRSRRRANVQLNYS</sequence>
<protein>
    <submittedName>
        <fullName evidence="3">PEP-CTERM sorting domain-containing protein</fullName>
    </submittedName>
</protein>
<dbReference type="InterPro" id="IPR013424">
    <property type="entry name" value="Ice-binding_C"/>
</dbReference>